<proteinExistence type="predicted"/>
<organism evidence="1 2">
    <name type="scientific">Roseateles agri</name>
    <dbReference type="NCBI Taxonomy" id="3098619"/>
    <lineage>
        <taxon>Bacteria</taxon>
        <taxon>Pseudomonadati</taxon>
        <taxon>Pseudomonadota</taxon>
        <taxon>Betaproteobacteria</taxon>
        <taxon>Burkholderiales</taxon>
        <taxon>Sphaerotilaceae</taxon>
        <taxon>Roseateles</taxon>
    </lineage>
</organism>
<sequence length="288" mass="31021">MANDFLPRVRIPEGLTSADLVAAQALKPVMEAAVADLKGWWPREPGQEKSVIFLAPGSSILSGTSPLDASKSRLNIWQLEFGVEALKSGAGSWLTNKAGWSPCEAISFILAHETYHLGEPARMKACGVRSAQLGSPFARGLNPLMAKAWVDAVHTLSVEYPNSLGLQPLAKKAADLVLELGADVRALNFAKAKGLRWPTVKTDLFNIRSADHQADPTNAYDIAQELQSLMSMPSFPTELEALPIIWEKALAALSGISHGKEVAEAIKTASSSLQIKPKSVFSSLFKKH</sequence>
<evidence type="ECO:0000313" key="1">
    <source>
        <dbReference type="EMBL" id="MDY0747937.1"/>
    </source>
</evidence>
<evidence type="ECO:0008006" key="3">
    <source>
        <dbReference type="Google" id="ProtNLM"/>
    </source>
</evidence>
<comment type="caution">
    <text evidence="1">The sequence shown here is derived from an EMBL/GenBank/DDBJ whole genome shotgun (WGS) entry which is preliminary data.</text>
</comment>
<protein>
    <recommendedName>
        <fullName evidence="3">Peptidase M48 domain-containing protein</fullName>
    </recommendedName>
</protein>
<dbReference type="EMBL" id="JAXCLA010000009">
    <property type="protein sequence ID" value="MDY0747937.1"/>
    <property type="molecule type" value="Genomic_DNA"/>
</dbReference>
<evidence type="ECO:0000313" key="2">
    <source>
        <dbReference type="Proteomes" id="UP001285263"/>
    </source>
</evidence>
<dbReference type="RefSeq" id="WP_320425906.1">
    <property type="nucleotide sequence ID" value="NZ_JAXCLA010000009.1"/>
</dbReference>
<name>A0ABU5DNQ2_9BURK</name>
<keyword evidence="2" id="KW-1185">Reference proteome</keyword>
<gene>
    <name evidence="1" type="ORF">SNE35_25775</name>
</gene>
<dbReference type="Proteomes" id="UP001285263">
    <property type="component" value="Unassembled WGS sequence"/>
</dbReference>
<reference evidence="1 2" key="1">
    <citation type="submission" date="2023-11" db="EMBL/GenBank/DDBJ databases">
        <title>Paucibacter sp. nov., isolated from fresh soil in Korea.</title>
        <authorList>
            <person name="Le N.T.T."/>
        </authorList>
    </citation>
    <scope>NUCLEOTIDE SEQUENCE [LARGE SCALE GENOMIC DNA]</scope>
    <source>
        <strain evidence="1 2">R3-3</strain>
    </source>
</reference>
<accession>A0ABU5DNQ2</accession>